<evidence type="ECO:0000313" key="2">
    <source>
        <dbReference type="EMBL" id="GEN05882.1"/>
    </source>
</evidence>
<dbReference type="Proteomes" id="UP000183760">
    <property type="component" value="Unassembled WGS sequence"/>
</dbReference>
<dbReference type="RefSeq" id="WP_143097046.1">
    <property type="nucleotide sequence ID" value="NZ_BJXR01000013.1"/>
</dbReference>
<gene>
    <name evidence="2" type="ORF">MFU01_09190</name>
    <name evidence="3" type="ORF">SAMN05443572_102998</name>
</gene>
<dbReference type="EMBL" id="BJXR01000013">
    <property type="protein sequence ID" value="GEN05882.1"/>
    <property type="molecule type" value="Genomic_DNA"/>
</dbReference>
<keyword evidence="1" id="KW-0732">Signal</keyword>
<name>A0A511SWP9_MYXFU</name>
<organism evidence="2 5">
    <name type="scientific">Myxococcus fulvus</name>
    <dbReference type="NCBI Taxonomy" id="33"/>
    <lineage>
        <taxon>Bacteria</taxon>
        <taxon>Pseudomonadati</taxon>
        <taxon>Myxococcota</taxon>
        <taxon>Myxococcia</taxon>
        <taxon>Myxococcales</taxon>
        <taxon>Cystobacterineae</taxon>
        <taxon>Myxococcaceae</taxon>
        <taxon>Myxococcus</taxon>
    </lineage>
</organism>
<reference evidence="3 4" key="1">
    <citation type="submission" date="2016-10" db="EMBL/GenBank/DDBJ databases">
        <authorList>
            <person name="Varghese N."/>
            <person name="Submissions S."/>
        </authorList>
    </citation>
    <scope>NUCLEOTIDE SEQUENCE [LARGE SCALE GENOMIC DNA]</scope>
    <source>
        <strain evidence="3 4">DSM 16525</strain>
    </source>
</reference>
<feature type="signal peptide" evidence="1">
    <location>
        <begin position="1"/>
        <end position="26"/>
    </location>
</feature>
<sequence>MTPLSRVFCRCLSIWVFALGCGGALSSPGGEGDPGKYSGLLDDHGDTPATATLLPASSGTFGGTLENSMDRDIFAFQSEARHYYRFHCTFPEPLVGWGLEHIDVNGERLEWVHAWISSGQSLFFKTHTAQTTYLKMFAVHEELSGSYNCVLEDVGQDDHGEWLATATPWLPGTQATGVLELRTDMDMFSRSLSHGAFHRVTCTSLDPAMPCLVKVLGPTGVASGEPAGTASFNATHDGTYRVEVTSAYWQIPIIRSAYTLQFETLGLDDHGDAREYATPLTPSSVPFTGQLSGGMDRDVFSFTTQVGHIYRFMCELLPGQSLGPTLFLTNATGQMVEASYSATNQASRVAVEAAAVAEYFVEVSSSPSYVGPYSCRFDDLGFDDHGNTLAAATAVQVPTLLTGHLETRLDVDVFSFPVHAGHSYSFVAAAAPGRAGVMRLKNAQGTVLQNLSNQSNFLAPQDSVYFLEVSVESFREAGTYSIQARDLGLDDHGNTPETATSLAPGQTLSGECPVSSDVDVFVFTMEANALYRVSCIDCNPTLQSPAGALRTLHTGQGSTRSYYLDAHVTAPVYVFTSADSYQLTLEYLGTDDHGDRVGDATPISHPVSLPAVLDSTYDVDVFSVSLFAGWPHRVRANAGFTTVVRVLAPDGTELPRSFEGNFTPTSSGVHHILVRPETASMSFSYGPYSLLLD</sequence>
<keyword evidence="4" id="KW-1185">Reference proteome</keyword>
<feature type="chain" id="PRO_5023145314" description="Ig-like domain-containing protein" evidence="1">
    <location>
        <begin position="27"/>
        <end position="693"/>
    </location>
</feature>
<dbReference type="Gene3D" id="2.60.120.380">
    <property type="match status" value="4"/>
</dbReference>
<dbReference type="EMBL" id="FOIB01000002">
    <property type="protein sequence ID" value="SET64603.1"/>
    <property type="molecule type" value="Genomic_DNA"/>
</dbReference>
<reference evidence="2 5" key="2">
    <citation type="submission" date="2019-07" db="EMBL/GenBank/DDBJ databases">
        <title>Whole genome shotgun sequence of Myxococcus fulvus NBRC 100333.</title>
        <authorList>
            <person name="Hosoyama A."/>
            <person name="Uohara A."/>
            <person name="Ohji S."/>
            <person name="Ichikawa N."/>
        </authorList>
    </citation>
    <scope>NUCLEOTIDE SEQUENCE [LARGE SCALE GENOMIC DNA]</scope>
    <source>
        <strain evidence="2 5">NBRC 100333</strain>
    </source>
</reference>
<protein>
    <recommendedName>
        <fullName evidence="6">Ig-like domain-containing protein</fullName>
    </recommendedName>
</protein>
<dbReference type="Proteomes" id="UP000321514">
    <property type="component" value="Unassembled WGS sequence"/>
</dbReference>
<evidence type="ECO:0000313" key="4">
    <source>
        <dbReference type="Proteomes" id="UP000183760"/>
    </source>
</evidence>
<dbReference type="OrthoDB" id="5483011at2"/>
<proteinExistence type="predicted"/>
<evidence type="ECO:0008006" key="6">
    <source>
        <dbReference type="Google" id="ProtNLM"/>
    </source>
</evidence>
<evidence type="ECO:0000313" key="3">
    <source>
        <dbReference type="EMBL" id="SET64603.1"/>
    </source>
</evidence>
<accession>A0A511SWP9</accession>
<dbReference type="AlphaFoldDB" id="A0A511SWP9"/>
<dbReference type="PROSITE" id="PS51257">
    <property type="entry name" value="PROKAR_LIPOPROTEIN"/>
    <property type="match status" value="1"/>
</dbReference>
<evidence type="ECO:0000256" key="1">
    <source>
        <dbReference type="SAM" id="SignalP"/>
    </source>
</evidence>
<comment type="caution">
    <text evidence="2">The sequence shown here is derived from an EMBL/GenBank/DDBJ whole genome shotgun (WGS) entry which is preliminary data.</text>
</comment>
<evidence type="ECO:0000313" key="5">
    <source>
        <dbReference type="Proteomes" id="UP000321514"/>
    </source>
</evidence>